<organism evidence="1">
    <name type="scientific">hydrothermal vent metagenome</name>
    <dbReference type="NCBI Taxonomy" id="652676"/>
    <lineage>
        <taxon>unclassified sequences</taxon>
        <taxon>metagenomes</taxon>
        <taxon>ecological metagenomes</taxon>
    </lineage>
</organism>
<dbReference type="InterPro" id="IPR008719">
    <property type="entry name" value="N2O_reductase_NosL"/>
</dbReference>
<dbReference type="Gene3D" id="3.30.70.2060">
    <property type="match status" value="1"/>
</dbReference>
<dbReference type="EMBL" id="UOED01000045">
    <property type="protein sequence ID" value="VAV89359.1"/>
    <property type="molecule type" value="Genomic_DNA"/>
</dbReference>
<dbReference type="Pfam" id="PF05573">
    <property type="entry name" value="NosL"/>
    <property type="match status" value="1"/>
</dbReference>
<accession>A0A3B0RBF1</accession>
<dbReference type="PROSITE" id="PS51257">
    <property type="entry name" value="PROKAR_LIPOPROTEIN"/>
    <property type="match status" value="1"/>
</dbReference>
<dbReference type="PANTHER" id="PTHR41247">
    <property type="entry name" value="HTH-TYPE TRANSCRIPTIONAL REPRESSOR YCNK"/>
    <property type="match status" value="1"/>
</dbReference>
<evidence type="ECO:0000313" key="1">
    <source>
        <dbReference type="EMBL" id="VAV89359.1"/>
    </source>
</evidence>
<sequence length="169" mass="18816">MRNLLFLFIFTLTACQEEAKTPDPVPLTRAAEGFYCNMIVIDHPGPKAQVFEKGRDAAIWFTSVRDALAYDILPGEAQHVLATYVHDMGRADSWDKPQDNGIWIRAKDAFYVIDSQKRGGMGAKETIPFGDRAQAGEFAAKFGGHIVTYKEIPPDYILGDEGEYDAPND</sequence>
<dbReference type="Gene3D" id="3.30.70.2050">
    <property type="match status" value="1"/>
</dbReference>
<name>A0A3B0RBF1_9ZZZZ</name>
<proteinExistence type="predicted"/>
<evidence type="ECO:0008006" key="2">
    <source>
        <dbReference type="Google" id="ProtNLM"/>
    </source>
</evidence>
<reference evidence="1" key="1">
    <citation type="submission" date="2018-06" db="EMBL/GenBank/DDBJ databases">
        <authorList>
            <person name="Zhirakovskaya E."/>
        </authorList>
    </citation>
    <scope>NUCLEOTIDE SEQUENCE</scope>
</reference>
<protein>
    <recommendedName>
        <fullName evidence="2">Nitrous oxide reductase maturation protein, outer-membrane lipoprotein NosL</fullName>
    </recommendedName>
</protein>
<dbReference type="AlphaFoldDB" id="A0A3B0RBF1"/>
<dbReference type="SUPFAM" id="SSF160387">
    <property type="entry name" value="NosL/MerB-like"/>
    <property type="match status" value="1"/>
</dbReference>
<gene>
    <name evidence="1" type="ORF">MNBD_ALPHA02-357</name>
</gene>
<dbReference type="PANTHER" id="PTHR41247:SF1">
    <property type="entry name" value="HTH-TYPE TRANSCRIPTIONAL REPRESSOR YCNK"/>
    <property type="match status" value="1"/>
</dbReference>